<dbReference type="Pfam" id="PF13749">
    <property type="entry name" value="HATPase_c_4"/>
    <property type="match status" value="1"/>
</dbReference>
<dbReference type="RefSeq" id="WP_251350898.1">
    <property type="nucleotide sequence ID" value="NZ_JAMQGR010000007.1"/>
</dbReference>
<dbReference type="EMBL" id="JAMQGR010000007">
    <property type="protein sequence ID" value="MCM2567855.1"/>
    <property type="molecule type" value="Genomic_DNA"/>
</dbReference>
<organism evidence="2 3">
    <name type="scientific">Janthinobacterium kumbetense</name>
    <dbReference type="NCBI Taxonomy" id="2950280"/>
    <lineage>
        <taxon>Bacteria</taxon>
        <taxon>Pseudomonadati</taxon>
        <taxon>Pseudomonadota</taxon>
        <taxon>Betaproteobacteria</taxon>
        <taxon>Burkholderiales</taxon>
        <taxon>Oxalobacteraceae</taxon>
        <taxon>Janthinobacterium</taxon>
    </lineage>
</organism>
<dbReference type="InterPro" id="IPR007421">
    <property type="entry name" value="Schlafen_AlbA_2_dom"/>
</dbReference>
<protein>
    <submittedName>
        <fullName evidence="2">DNA binding domain-containing protein</fullName>
    </submittedName>
</protein>
<evidence type="ECO:0000259" key="1">
    <source>
        <dbReference type="Pfam" id="PF04326"/>
    </source>
</evidence>
<feature type="domain" description="Schlafen AlbA-2" evidence="1">
    <location>
        <begin position="21"/>
        <end position="136"/>
    </location>
</feature>
<evidence type="ECO:0000313" key="2">
    <source>
        <dbReference type="EMBL" id="MCM2567855.1"/>
    </source>
</evidence>
<gene>
    <name evidence="2" type="ORF">NCG91_19810</name>
</gene>
<dbReference type="InterPro" id="IPR038475">
    <property type="entry name" value="RecG_C_sf"/>
</dbReference>
<dbReference type="InterPro" id="IPR038461">
    <property type="entry name" value="Schlafen_AlbA_2_dom_sf"/>
</dbReference>
<dbReference type="Gene3D" id="3.30.950.30">
    <property type="entry name" value="Schlafen, AAA domain"/>
    <property type="match status" value="1"/>
</dbReference>
<accession>A0ABT0WUY6</accession>
<dbReference type="PANTHER" id="PTHR30595">
    <property type="entry name" value="GLPR-RELATED TRANSCRIPTIONAL REPRESSOR"/>
    <property type="match status" value="1"/>
</dbReference>
<comment type="caution">
    <text evidence="2">The sequence shown here is derived from an EMBL/GenBank/DDBJ whole genome shotgun (WGS) entry which is preliminary data.</text>
</comment>
<name>A0ABT0WUY6_9BURK</name>
<proteinExistence type="predicted"/>
<dbReference type="Gene3D" id="3.30.565.60">
    <property type="match status" value="1"/>
</dbReference>
<evidence type="ECO:0000313" key="3">
    <source>
        <dbReference type="Proteomes" id="UP001202243"/>
    </source>
</evidence>
<dbReference type="Proteomes" id="UP001202243">
    <property type="component" value="Unassembled WGS sequence"/>
</dbReference>
<keyword evidence="3" id="KW-1185">Reference proteome</keyword>
<reference evidence="2 3" key="1">
    <citation type="submission" date="2022-06" db="EMBL/GenBank/DDBJ databases">
        <title>Janthinobacterium kumbetensis sp. nov., isolated from spring water in Turkey.</title>
        <authorList>
            <person name="Inan Bektas K."/>
            <person name="Belduz A.A."/>
            <person name="Canakci S."/>
            <person name="Nalcaoglu A."/>
            <person name="Ceylan E."/>
            <person name="Kati H."/>
        </authorList>
    </citation>
    <scope>NUCLEOTIDE SEQUENCE [LARGE SCALE GENOMIC DNA]</scope>
    <source>
        <strain evidence="2 3">GK</strain>
    </source>
</reference>
<dbReference type="Pfam" id="PF04326">
    <property type="entry name" value="SLFN_AlbA_2"/>
    <property type="match status" value="1"/>
</dbReference>
<sequence length="465" mass="52735">MMIDDRKLTQQELSKLISTEEDHFFDLKGKQILPSKLQESFVAFANADGGDLYIGIEDKKFKSNRLQPFSQKEEANNILTVLLEQTTPSVENVDIEFLQPSTGGHILHISIPKSPKVHYTGTGECFIRLNGGKVKIKGERITSLAYSKGSAPYERVGVESVNLQEIIESRVLASYIERTPTALGMEKFLRKQRLLIEKEKKLVPNVGCVLLFDEEPQASIETRCAIKVYRLRTSDAEYKREHLAEMPATINGPIEELILKTIEKVSELLDGSSYYEGKKLVSLRYPAEAIKEVLVNAVIHRDYSLNDDIHIRIFDNRLEISSPGVLPGYMTIENLYDERFSRNPNLVRMLHNLPDPLNHDIGEGLDTVRNELAKAGLVAPFFEQRGNAFVVIMRHQRIASIEDVVLQYLNSAPNSIVTNKLARQLSGEDDINKVKKALQKLRAEEKIEVVDPNASAFNFQYRKRQ</sequence>
<dbReference type="PANTHER" id="PTHR30595:SF6">
    <property type="entry name" value="SCHLAFEN ALBA-2 DOMAIN-CONTAINING PROTEIN"/>
    <property type="match status" value="1"/>
</dbReference>